<dbReference type="Gene3D" id="1.10.472.80">
    <property type="entry name" value="Ypt/Rab-GAP domain of gyp1p, domain 3"/>
    <property type="match status" value="1"/>
</dbReference>
<dbReference type="Gene3D" id="1.10.8.1310">
    <property type="match status" value="1"/>
</dbReference>
<gene>
    <name evidence="3" type="ORF">CAAN4_H12794</name>
</gene>
<dbReference type="Pfam" id="PF00566">
    <property type="entry name" value="RabGAP-TBC"/>
    <property type="match status" value="1"/>
</dbReference>
<dbReference type="InterPro" id="IPR000195">
    <property type="entry name" value="Rab-GAP-TBC_dom"/>
</dbReference>
<proteinExistence type="predicted"/>
<accession>A0ABP0EKJ4</accession>
<dbReference type="InterPro" id="IPR035969">
    <property type="entry name" value="Rab-GAP_TBC_sf"/>
</dbReference>
<sequence length="669" mass="75916">MFSIDTSNALSHSSHPDWVSMDIDKLGKSFYNSDEQPLSEPIRNLKAKTLEEAYSRNDIETLIEYSKSTDGLINNELRSKIWPVLLGIHSDFSENNTVPPSVSSSLSSSMTKSVDSTGLTSKLKLQSDKVSASFLLDDLDVVDLPPHKDEEQVKLDIQRSFTILSHIQSYHQLEGNNESYTAIFSKSDVDELKKKLSTLIIRILRKYPSLHYYQGFHDIASIVLIVCHDRDLNTIDEELAFNILEYFTIYHLRDFMIADISLSVNHLSLIPYILETVDHDLFELIKQTSNGFFLFNGTHFDYKFYQGLSSILTVFSHDLGSLQQILIIWDFMFSYNSVLTNIYVYVSALVYFKEDIFQYLNIPLDDEYCDYHEIDRDLVHTQISPTNLFKSTTDTDLLKILNIARSLIKKYPIDTLENSNETYSVWFEKFNPHSVLMTTSTVCWSGKEIRDKVSEYKYLLSDKETSSLDLAGWIQIQDEEICKQTIYTNEIEQEILREQEILASSASEYQSNDSGSISLSSSLSSLSSTSSAVNAKLISTSSILFKKLLFKPDDSKVEEGKPNGHLPLYLRNVYKISFTIGFIGFILHFLLSKNNRFHDAVSKMLTSSNAVVSIKHEVSTLGNLLSTEISNAVSGTFRYLAESDVVTHSVSIGQVGLGNLRNNVYGFNG</sequence>
<evidence type="ECO:0000313" key="3">
    <source>
        <dbReference type="EMBL" id="CAK7921320.1"/>
    </source>
</evidence>
<evidence type="ECO:0000259" key="2">
    <source>
        <dbReference type="PROSITE" id="PS50086"/>
    </source>
</evidence>
<reference evidence="3 4" key="1">
    <citation type="submission" date="2024-01" db="EMBL/GenBank/DDBJ databases">
        <authorList>
            <consortium name="Genoscope - CEA"/>
            <person name="William W."/>
        </authorList>
    </citation>
    <scope>NUCLEOTIDE SEQUENCE [LARGE SCALE GENOMIC DNA]</scope>
    <source>
        <strain evidence="3 4">29B2s-10</strain>
    </source>
</reference>
<keyword evidence="1" id="KW-0343">GTPase activation</keyword>
<protein>
    <recommendedName>
        <fullName evidence="2">Rab-GAP TBC domain-containing protein</fullName>
    </recommendedName>
</protein>
<evidence type="ECO:0000313" key="4">
    <source>
        <dbReference type="Proteomes" id="UP001497600"/>
    </source>
</evidence>
<dbReference type="PANTHER" id="PTHR20913">
    <property type="entry name" value="TBC1 DOMAIN FAMILY MEMBER 20/GTPASE"/>
    <property type="match status" value="1"/>
</dbReference>
<feature type="domain" description="Rab-GAP TBC" evidence="2">
    <location>
        <begin position="72"/>
        <end position="336"/>
    </location>
</feature>
<organism evidence="3 4">
    <name type="scientific">[Candida] anglica</name>
    <dbReference type="NCBI Taxonomy" id="148631"/>
    <lineage>
        <taxon>Eukaryota</taxon>
        <taxon>Fungi</taxon>
        <taxon>Dikarya</taxon>
        <taxon>Ascomycota</taxon>
        <taxon>Saccharomycotina</taxon>
        <taxon>Pichiomycetes</taxon>
        <taxon>Debaryomycetaceae</taxon>
        <taxon>Kurtzmaniella</taxon>
    </lineage>
</organism>
<keyword evidence="4" id="KW-1185">Reference proteome</keyword>
<evidence type="ECO:0000256" key="1">
    <source>
        <dbReference type="ARBA" id="ARBA00022468"/>
    </source>
</evidence>
<dbReference type="PROSITE" id="PS50086">
    <property type="entry name" value="TBC_RABGAP"/>
    <property type="match status" value="1"/>
</dbReference>
<dbReference type="Proteomes" id="UP001497600">
    <property type="component" value="Chromosome H"/>
</dbReference>
<name>A0ABP0EKJ4_9ASCO</name>
<dbReference type="PANTHER" id="PTHR20913:SF7">
    <property type="entry name" value="RE60063P"/>
    <property type="match status" value="1"/>
</dbReference>
<dbReference type="InterPro" id="IPR045913">
    <property type="entry name" value="TBC20/Gyp8-like"/>
</dbReference>
<dbReference type="EMBL" id="OZ004260">
    <property type="protein sequence ID" value="CAK7921320.1"/>
    <property type="molecule type" value="Genomic_DNA"/>
</dbReference>
<dbReference type="SUPFAM" id="SSF47923">
    <property type="entry name" value="Ypt/Rab-GAP domain of gyp1p"/>
    <property type="match status" value="1"/>
</dbReference>
<dbReference type="SMART" id="SM00164">
    <property type="entry name" value="TBC"/>
    <property type="match status" value="1"/>
</dbReference>